<evidence type="ECO:0000256" key="1">
    <source>
        <dbReference type="ARBA" id="ARBA00006974"/>
    </source>
</evidence>
<evidence type="ECO:0000313" key="3">
    <source>
        <dbReference type="Proteomes" id="UP001418222"/>
    </source>
</evidence>
<protein>
    <submittedName>
        <fullName evidence="2">Uncharacterized protein</fullName>
    </submittedName>
</protein>
<evidence type="ECO:0000313" key="2">
    <source>
        <dbReference type="EMBL" id="KAK8940762.1"/>
    </source>
</evidence>
<sequence length="136" mass="15212">MPSLRPMISGDVGCFIFLRRPPSHPYHALVEEVGGDAPPPAATSAAVRVVVGKERREFLVDPFLLQREPFRVLMDMASNGRGFNGDKNAVFVDVDCILFEHLLWSVYNDFSSGSNSSSSLFRLCLKEIIEFYSQDL</sequence>
<dbReference type="PANTHER" id="PTHR35296:SF3">
    <property type="entry name" value="EXPRESSED PROTEIN"/>
    <property type="match status" value="1"/>
</dbReference>
<organism evidence="2 3">
    <name type="scientific">Platanthera zijinensis</name>
    <dbReference type="NCBI Taxonomy" id="2320716"/>
    <lineage>
        <taxon>Eukaryota</taxon>
        <taxon>Viridiplantae</taxon>
        <taxon>Streptophyta</taxon>
        <taxon>Embryophyta</taxon>
        <taxon>Tracheophyta</taxon>
        <taxon>Spermatophyta</taxon>
        <taxon>Magnoliopsida</taxon>
        <taxon>Liliopsida</taxon>
        <taxon>Asparagales</taxon>
        <taxon>Orchidaceae</taxon>
        <taxon>Orchidoideae</taxon>
        <taxon>Orchideae</taxon>
        <taxon>Orchidinae</taxon>
        <taxon>Platanthera</taxon>
    </lineage>
</organism>
<dbReference type="Proteomes" id="UP001418222">
    <property type="component" value="Unassembled WGS sequence"/>
</dbReference>
<dbReference type="Pfam" id="PF02519">
    <property type="entry name" value="Auxin_inducible"/>
    <property type="match status" value="1"/>
</dbReference>
<comment type="similarity">
    <text evidence="1">Belongs to the ARG7 family.</text>
</comment>
<dbReference type="InterPro" id="IPR003676">
    <property type="entry name" value="SAUR_fam"/>
</dbReference>
<proteinExistence type="inferred from homology"/>
<dbReference type="GO" id="GO:0009733">
    <property type="term" value="P:response to auxin"/>
    <property type="evidence" value="ECO:0007669"/>
    <property type="project" value="InterPro"/>
</dbReference>
<comment type="caution">
    <text evidence="2">The sequence shown here is derived from an EMBL/GenBank/DDBJ whole genome shotgun (WGS) entry which is preliminary data.</text>
</comment>
<reference evidence="2 3" key="1">
    <citation type="journal article" date="2022" name="Nat. Plants">
        <title>Genomes of leafy and leafless Platanthera orchids illuminate the evolution of mycoheterotrophy.</title>
        <authorList>
            <person name="Li M.H."/>
            <person name="Liu K.W."/>
            <person name="Li Z."/>
            <person name="Lu H.C."/>
            <person name="Ye Q.L."/>
            <person name="Zhang D."/>
            <person name="Wang J.Y."/>
            <person name="Li Y.F."/>
            <person name="Zhong Z.M."/>
            <person name="Liu X."/>
            <person name="Yu X."/>
            <person name="Liu D.K."/>
            <person name="Tu X.D."/>
            <person name="Liu B."/>
            <person name="Hao Y."/>
            <person name="Liao X.Y."/>
            <person name="Jiang Y.T."/>
            <person name="Sun W.H."/>
            <person name="Chen J."/>
            <person name="Chen Y.Q."/>
            <person name="Ai Y."/>
            <person name="Zhai J.W."/>
            <person name="Wu S.S."/>
            <person name="Zhou Z."/>
            <person name="Hsiao Y.Y."/>
            <person name="Wu W.L."/>
            <person name="Chen Y.Y."/>
            <person name="Lin Y.F."/>
            <person name="Hsu J.L."/>
            <person name="Li C.Y."/>
            <person name="Wang Z.W."/>
            <person name="Zhao X."/>
            <person name="Zhong W.Y."/>
            <person name="Ma X.K."/>
            <person name="Ma L."/>
            <person name="Huang J."/>
            <person name="Chen G.Z."/>
            <person name="Huang M.Z."/>
            <person name="Huang L."/>
            <person name="Peng D.H."/>
            <person name="Luo Y.B."/>
            <person name="Zou S.Q."/>
            <person name="Chen S.P."/>
            <person name="Lan S."/>
            <person name="Tsai W.C."/>
            <person name="Van de Peer Y."/>
            <person name="Liu Z.J."/>
        </authorList>
    </citation>
    <scope>NUCLEOTIDE SEQUENCE [LARGE SCALE GENOMIC DNA]</scope>
    <source>
        <strain evidence="2">Lor287</strain>
    </source>
</reference>
<keyword evidence="3" id="KW-1185">Reference proteome</keyword>
<dbReference type="EMBL" id="JBBWWQ010000008">
    <property type="protein sequence ID" value="KAK8940762.1"/>
    <property type="molecule type" value="Genomic_DNA"/>
</dbReference>
<accession>A0AAP0BIM4</accession>
<dbReference type="PANTHER" id="PTHR35296">
    <property type="entry name" value="EXPRESSED PROTEIN"/>
    <property type="match status" value="1"/>
</dbReference>
<gene>
    <name evidence="2" type="ORF">KSP39_PZI010295</name>
</gene>
<dbReference type="AlphaFoldDB" id="A0AAP0BIM4"/>
<name>A0AAP0BIM4_9ASPA</name>